<dbReference type="RefSeq" id="WP_009137417.1">
    <property type="nucleotide sequence ID" value="NZ_JH594596.1"/>
</dbReference>
<dbReference type="PATRIC" id="fig|742817.3.peg.2431"/>
<dbReference type="AlphaFoldDB" id="H1DIP1"/>
<dbReference type="EMBL" id="ADMC01000025">
    <property type="protein sequence ID" value="EHP46653.1"/>
    <property type="molecule type" value="Genomic_DNA"/>
</dbReference>
<protein>
    <recommendedName>
        <fullName evidence="4">Beta-lactamase-inhibitor-like PepSY-like domain-containing protein</fullName>
    </recommendedName>
</protein>
<feature type="chain" id="PRO_5003549527" description="Beta-lactamase-inhibitor-like PepSY-like domain-containing protein" evidence="1">
    <location>
        <begin position="23"/>
        <end position="122"/>
    </location>
</feature>
<evidence type="ECO:0008006" key="4">
    <source>
        <dbReference type="Google" id="ProtNLM"/>
    </source>
</evidence>
<gene>
    <name evidence="2" type="ORF">HMPREF9449_02270</name>
</gene>
<dbReference type="Gene3D" id="3.10.450.360">
    <property type="match status" value="1"/>
</dbReference>
<sequence>MKRLAGITGILLGCGVFLSVSACDSPNPDVYEEETLKEEITYSAKLPAEGIDFQQVTVGDVPSVVKSAIAARYSAYVIDEAFADGNSFYKLVLKKRGTKLTVYYSGNGEFLRKETCVFIQGI</sequence>
<proteinExistence type="predicted"/>
<evidence type="ECO:0000256" key="1">
    <source>
        <dbReference type="SAM" id="SignalP"/>
    </source>
</evidence>
<name>H1DIP1_9BACT</name>
<dbReference type="SUPFAM" id="SSF160574">
    <property type="entry name" value="BT0923-like"/>
    <property type="match status" value="1"/>
</dbReference>
<reference evidence="2 3" key="1">
    <citation type="submission" date="2012-01" db="EMBL/GenBank/DDBJ databases">
        <title>The Genome Sequence of Odoribacter laneus YIT 12061.</title>
        <authorList>
            <consortium name="The Broad Institute Genome Sequencing Platform"/>
            <person name="Earl A."/>
            <person name="Ward D."/>
            <person name="Feldgarden M."/>
            <person name="Gevers D."/>
            <person name="Morotomi M."/>
            <person name="Young S.K."/>
            <person name="Zeng Q."/>
            <person name="Gargeya S."/>
            <person name="Fitzgerald M."/>
            <person name="Haas B."/>
            <person name="Abouelleil A."/>
            <person name="Alvarado L."/>
            <person name="Arachchi H.M."/>
            <person name="Berlin A."/>
            <person name="Chapman S.B."/>
            <person name="Gearin G."/>
            <person name="Goldberg J."/>
            <person name="Griggs A."/>
            <person name="Gujja S."/>
            <person name="Hansen M."/>
            <person name="Heiman D."/>
            <person name="Howarth C."/>
            <person name="Larimer J."/>
            <person name="Lui A."/>
            <person name="MacDonald P.J.P."/>
            <person name="McCowen C."/>
            <person name="Montmayeur A."/>
            <person name="Murphy C."/>
            <person name="Neiman D."/>
            <person name="Pearson M."/>
            <person name="Priest M."/>
            <person name="Roberts A."/>
            <person name="Saif S."/>
            <person name="Shea T."/>
            <person name="Sisk P."/>
            <person name="Stolte C."/>
            <person name="Sykes S."/>
            <person name="Wortman J."/>
            <person name="Nusbaum C."/>
            <person name="Birren B."/>
        </authorList>
    </citation>
    <scope>NUCLEOTIDE SEQUENCE [LARGE SCALE GENOMIC DNA]</scope>
    <source>
        <strain evidence="2 3">YIT 12061</strain>
    </source>
</reference>
<evidence type="ECO:0000313" key="3">
    <source>
        <dbReference type="Proteomes" id="UP000004892"/>
    </source>
</evidence>
<dbReference type="HOGENOM" id="CLU_2024355_0_0_10"/>
<comment type="caution">
    <text evidence="2">The sequence shown here is derived from an EMBL/GenBank/DDBJ whole genome shotgun (WGS) entry which is preliminary data.</text>
</comment>
<keyword evidence="1" id="KW-0732">Signal</keyword>
<dbReference type="GeneID" id="98069817"/>
<organism evidence="2 3">
    <name type="scientific">Odoribacter laneus YIT 12061</name>
    <dbReference type="NCBI Taxonomy" id="742817"/>
    <lineage>
        <taxon>Bacteria</taxon>
        <taxon>Pseudomonadati</taxon>
        <taxon>Bacteroidota</taxon>
        <taxon>Bacteroidia</taxon>
        <taxon>Bacteroidales</taxon>
        <taxon>Odoribacteraceae</taxon>
        <taxon>Odoribacter</taxon>
    </lineage>
</organism>
<evidence type="ECO:0000313" key="2">
    <source>
        <dbReference type="EMBL" id="EHP46653.1"/>
    </source>
</evidence>
<dbReference type="Proteomes" id="UP000004892">
    <property type="component" value="Unassembled WGS sequence"/>
</dbReference>
<feature type="signal peptide" evidence="1">
    <location>
        <begin position="1"/>
        <end position="22"/>
    </location>
</feature>
<keyword evidence="3" id="KW-1185">Reference proteome</keyword>
<dbReference type="PROSITE" id="PS51257">
    <property type="entry name" value="PROKAR_LIPOPROTEIN"/>
    <property type="match status" value="1"/>
</dbReference>
<accession>H1DIP1</accession>